<evidence type="ECO:0000256" key="4">
    <source>
        <dbReference type="RuleBase" id="RU003733"/>
    </source>
</evidence>
<dbReference type="PANTHER" id="PTHR43095:SF2">
    <property type="entry name" value="GLUCONOKINASE"/>
    <property type="match status" value="1"/>
</dbReference>
<comment type="similarity">
    <text evidence="1 4">Belongs to the FGGY kinase family.</text>
</comment>
<dbReference type="InterPro" id="IPR043129">
    <property type="entry name" value="ATPase_NBD"/>
</dbReference>
<gene>
    <name evidence="7" type="ORF">J2S05_000808</name>
</gene>
<dbReference type="CDD" id="cd07770">
    <property type="entry name" value="ASKHA_NBD_FGGY_GntK"/>
    <property type="match status" value="1"/>
</dbReference>
<proteinExistence type="inferred from homology"/>
<accession>A0ABT9YE81</accession>
<protein>
    <submittedName>
        <fullName evidence="7">Gluconokinase</fullName>
        <ecNumber evidence="7">2.7.1.12</ecNumber>
    </submittedName>
</protein>
<dbReference type="Proteomes" id="UP001225034">
    <property type="component" value="Unassembled WGS sequence"/>
</dbReference>
<dbReference type="Pfam" id="PF00370">
    <property type="entry name" value="FGGY_N"/>
    <property type="match status" value="1"/>
</dbReference>
<dbReference type="InterPro" id="IPR018484">
    <property type="entry name" value="FGGY_N"/>
</dbReference>
<dbReference type="RefSeq" id="WP_306980146.1">
    <property type="nucleotide sequence ID" value="NZ_JAUSUA010000001.1"/>
</dbReference>
<evidence type="ECO:0000256" key="1">
    <source>
        <dbReference type="ARBA" id="ARBA00009156"/>
    </source>
</evidence>
<evidence type="ECO:0000259" key="5">
    <source>
        <dbReference type="Pfam" id="PF00370"/>
    </source>
</evidence>
<dbReference type="EMBL" id="JAUSUA010000001">
    <property type="protein sequence ID" value="MDQ0206034.1"/>
    <property type="molecule type" value="Genomic_DNA"/>
</dbReference>
<feature type="domain" description="Carbohydrate kinase FGGY C-terminal" evidence="6">
    <location>
        <begin position="260"/>
        <end position="453"/>
    </location>
</feature>
<evidence type="ECO:0000256" key="3">
    <source>
        <dbReference type="ARBA" id="ARBA00022777"/>
    </source>
</evidence>
<dbReference type="Pfam" id="PF02782">
    <property type="entry name" value="FGGY_C"/>
    <property type="match status" value="1"/>
</dbReference>
<evidence type="ECO:0000259" key="6">
    <source>
        <dbReference type="Pfam" id="PF02782"/>
    </source>
</evidence>
<dbReference type="EC" id="2.7.1.12" evidence="7"/>
<dbReference type="PROSITE" id="PS00445">
    <property type="entry name" value="FGGY_KINASES_2"/>
    <property type="match status" value="1"/>
</dbReference>
<dbReference type="InterPro" id="IPR018483">
    <property type="entry name" value="Carb_kinase_FGGY_CS"/>
</dbReference>
<dbReference type="InterPro" id="IPR000577">
    <property type="entry name" value="Carb_kinase_FGGY"/>
</dbReference>
<keyword evidence="8" id="KW-1185">Reference proteome</keyword>
<keyword evidence="2 4" id="KW-0808">Transferase</keyword>
<evidence type="ECO:0000256" key="2">
    <source>
        <dbReference type="ARBA" id="ARBA00022679"/>
    </source>
</evidence>
<dbReference type="PROSITE" id="PS00933">
    <property type="entry name" value="FGGY_KINASES_1"/>
    <property type="match status" value="1"/>
</dbReference>
<dbReference type="SUPFAM" id="SSF53067">
    <property type="entry name" value="Actin-like ATPase domain"/>
    <property type="match status" value="2"/>
</dbReference>
<sequence length="521" mass="57107">MNTEAVTLGIDIGTTSTKSVLFQLNGTVLSSAEISYPTLSPQSTWSEQDPEIILRAVKQSIKQAVTLSPVSPASITAAGFSTAMHSILAVDRQGKALTNSIIWSDNRSSDFVTKLKETDQAQQFYLRTGTPIHTMSPLVKLLWIKEHQTDLFSTSYKFISIKEYVWFHLFGEFVVDFSIASASGLMNLKENQWDKEILAYIGLSEDQLSELVPVTYLKKLPTSSMAHELGLSPSMPFVIGASDGTLANVGVGAGSNDKTVVTIGTSGAIRRTVTEPMTDAKQRTFCYALTDNSWVIGGATNNGGNVLRWFRDEWSRGQVAIEDQESKADLYNQLLSLAEKSPVGAQGLLFLPFLNGERAPYWNSNARGSFVGIGNHHTQNDFIRSLLEGVIFSVYSVGLALRDLSGPFTDIRASGGFARSPFWLQILADVFKKDIHVPTSYHASAFGAAIVALLGTGHLQSLSESDSWTTIANVYEHQAETNETYLELFELYSTLYQALEGPFDQLAKFQQHGTSAFTTSK</sequence>
<dbReference type="PANTHER" id="PTHR43095">
    <property type="entry name" value="SUGAR KINASE"/>
    <property type="match status" value="1"/>
</dbReference>
<evidence type="ECO:0000313" key="7">
    <source>
        <dbReference type="EMBL" id="MDQ0206034.1"/>
    </source>
</evidence>
<organism evidence="7 8">
    <name type="scientific">Alkalicoccobacillus murimartini</name>
    <dbReference type="NCBI Taxonomy" id="171685"/>
    <lineage>
        <taxon>Bacteria</taxon>
        <taxon>Bacillati</taxon>
        <taxon>Bacillota</taxon>
        <taxon>Bacilli</taxon>
        <taxon>Bacillales</taxon>
        <taxon>Bacillaceae</taxon>
        <taxon>Alkalicoccobacillus</taxon>
    </lineage>
</organism>
<dbReference type="InterPro" id="IPR018485">
    <property type="entry name" value="FGGY_C"/>
</dbReference>
<reference evidence="7 8" key="1">
    <citation type="submission" date="2023-07" db="EMBL/GenBank/DDBJ databases">
        <title>Genomic Encyclopedia of Type Strains, Phase IV (KMG-IV): sequencing the most valuable type-strain genomes for metagenomic binning, comparative biology and taxonomic classification.</title>
        <authorList>
            <person name="Goeker M."/>
        </authorList>
    </citation>
    <scope>NUCLEOTIDE SEQUENCE [LARGE SCALE GENOMIC DNA]</scope>
    <source>
        <strain evidence="7 8">DSM 19154</strain>
    </source>
</reference>
<dbReference type="PIRSF" id="PIRSF000538">
    <property type="entry name" value="GlpK"/>
    <property type="match status" value="1"/>
</dbReference>
<comment type="caution">
    <text evidence="7">The sequence shown here is derived from an EMBL/GenBank/DDBJ whole genome shotgun (WGS) entry which is preliminary data.</text>
</comment>
<dbReference type="GO" id="GO:0046316">
    <property type="term" value="F:gluconokinase activity"/>
    <property type="evidence" value="ECO:0007669"/>
    <property type="project" value="UniProtKB-EC"/>
</dbReference>
<keyword evidence="3 4" id="KW-0418">Kinase</keyword>
<feature type="domain" description="Carbohydrate kinase FGGY N-terminal" evidence="5">
    <location>
        <begin position="7"/>
        <end position="250"/>
    </location>
</feature>
<dbReference type="Gene3D" id="3.30.420.40">
    <property type="match status" value="2"/>
</dbReference>
<dbReference type="InterPro" id="IPR050406">
    <property type="entry name" value="FGGY_Carb_Kinase"/>
</dbReference>
<name>A0ABT9YE81_9BACI</name>
<evidence type="ECO:0000313" key="8">
    <source>
        <dbReference type="Proteomes" id="UP001225034"/>
    </source>
</evidence>